<proteinExistence type="predicted"/>
<comment type="caution">
    <text evidence="1">The sequence shown here is derived from an EMBL/GenBank/DDBJ whole genome shotgun (WGS) entry which is preliminary data.</text>
</comment>
<dbReference type="EMBL" id="CASHSV030000716">
    <property type="protein sequence ID" value="CAJ2674272.1"/>
    <property type="molecule type" value="Genomic_DNA"/>
</dbReference>
<sequence>MSYKKMNSKGFFFLAMLLAFMVLISAEKSDKKDDKAKGLDENKYGYYGGWGYGGPWRGGWGYGGPWRGGYGWGGPWRGGGWGGGYGGWGGGWPKGHNDANINAEPEN</sequence>
<evidence type="ECO:0000313" key="2">
    <source>
        <dbReference type="Proteomes" id="UP001177021"/>
    </source>
</evidence>
<reference evidence="1" key="1">
    <citation type="submission" date="2023-10" db="EMBL/GenBank/DDBJ databases">
        <authorList>
            <person name="Rodriguez Cubillos JULIANA M."/>
            <person name="De Vega J."/>
        </authorList>
    </citation>
    <scope>NUCLEOTIDE SEQUENCE</scope>
</reference>
<keyword evidence="2" id="KW-1185">Reference proteome</keyword>
<accession>A0ACB0LXF3</accession>
<organism evidence="1 2">
    <name type="scientific">Trifolium pratense</name>
    <name type="common">Red clover</name>
    <dbReference type="NCBI Taxonomy" id="57577"/>
    <lineage>
        <taxon>Eukaryota</taxon>
        <taxon>Viridiplantae</taxon>
        <taxon>Streptophyta</taxon>
        <taxon>Embryophyta</taxon>
        <taxon>Tracheophyta</taxon>
        <taxon>Spermatophyta</taxon>
        <taxon>Magnoliopsida</taxon>
        <taxon>eudicotyledons</taxon>
        <taxon>Gunneridae</taxon>
        <taxon>Pentapetalae</taxon>
        <taxon>rosids</taxon>
        <taxon>fabids</taxon>
        <taxon>Fabales</taxon>
        <taxon>Fabaceae</taxon>
        <taxon>Papilionoideae</taxon>
        <taxon>50 kb inversion clade</taxon>
        <taxon>NPAAA clade</taxon>
        <taxon>Hologalegina</taxon>
        <taxon>IRL clade</taxon>
        <taxon>Trifolieae</taxon>
        <taxon>Trifolium</taxon>
    </lineage>
</organism>
<name>A0ACB0LXF3_TRIPR</name>
<protein>
    <submittedName>
        <fullName evidence="1">Uncharacterized protein</fullName>
    </submittedName>
</protein>
<evidence type="ECO:0000313" key="1">
    <source>
        <dbReference type="EMBL" id="CAJ2674272.1"/>
    </source>
</evidence>
<gene>
    <name evidence="1" type="ORF">MILVUS5_LOCUS37558</name>
</gene>
<dbReference type="Proteomes" id="UP001177021">
    <property type="component" value="Unassembled WGS sequence"/>
</dbReference>